<keyword evidence="1 2" id="KW-0732">Signal</keyword>
<dbReference type="EMBL" id="BAAAZI010000004">
    <property type="protein sequence ID" value="GAA4134367.1"/>
    <property type="molecule type" value="Genomic_DNA"/>
</dbReference>
<feature type="signal peptide" evidence="2">
    <location>
        <begin position="1"/>
        <end position="26"/>
    </location>
</feature>
<dbReference type="Gene3D" id="3.20.20.80">
    <property type="entry name" value="Glycosidases"/>
    <property type="match status" value="1"/>
</dbReference>
<sequence>MMKKLSFYTCLFLSWTLLLVSCSKDSNGPGTVLPDPDPQPTGLKFPAKEMRAGWIATVWELDWPGVRGEAAQKAKYIQQLDRLKELKFNAVFFQVKGMGDAFYDSPYEPWSAAISGTRGVDPGYDVMKFLIDETHARGMEFHAWMNPYRISTRGGAGDAYPALHSSVKPEWVLDFPTIRIYNPALPEVRQRLNDIVKDFITKFNVDGIHFDDYFYPSGQAYKDEEDYKKYGAGYATIADFRRGNVDKAIEGVFKTVSETKPDMVFSVSPAPNKNDNYNNLYADIAKWTSSGWVDILIPQLYQEIGNSYNPFEVNLSTWVQFRGKAKVVVGHGYYKFGSAGNGAAFQSVDELEKQFNLVRKNDKVFGSAIYSVRDVLANRIGITDKLKTLYAKDVLMPFFGREVAAKPTTPTNVKINGTELSWTLNGSNVRAAVYYFATKESVGELLSLTSANKLQISKSGFYCVTSVNVDNVESKESELVKK</sequence>
<dbReference type="PANTHER" id="PTHR43405">
    <property type="entry name" value="GLYCOSYL HYDROLASE DIGH"/>
    <property type="match status" value="1"/>
</dbReference>
<comment type="caution">
    <text evidence="4">The sequence shown here is derived from an EMBL/GenBank/DDBJ whole genome shotgun (WGS) entry which is preliminary data.</text>
</comment>
<feature type="domain" description="Glycosyl hydrolase-like 10" evidence="3">
    <location>
        <begin position="49"/>
        <end position="321"/>
    </location>
</feature>
<dbReference type="InterPro" id="IPR052177">
    <property type="entry name" value="Divisome_Glycosyl_Hydrolase"/>
</dbReference>
<reference evidence="5" key="1">
    <citation type="journal article" date="2019" name="Int. J. Syst. Evol. Microbiol.">
        <title>The Global Catalogue of Microorganisms (GCM) 10K type strain sequencing project: providing services to taxonomists for standard genome sequencing and annotation.</title>
        <authorList>
            <consortium name="The Broad Institute Genomics Platform"/>
            <consortium name="The Broad Institute Genome Sequencing Center for Infectious Disease"/>
            <person name="Wu L."/>
            <person name="Ma J."/>
        </authorList>
    </citation>
    <scope>NUCLEOTIDE SEQUENCE [LARGE SCALE GENOMIC DNA]</scope>
    <source>
        <strain evidence="5">JCM 16704</strain>
    </source>
</reference>
<organism evidence="4 5">
    <name type="scientific">Sphingobacterium kyonggiense</name>
    <dbReference type="NCBI Taxonomy" id="714075"/>
    <lineage>
        <taxon>Bacteria</taxon>
        <taxon>Pseudomonadati</taxon>
        <taxon>Bacteroidota</taxon>
        <taxon>Sphingobacteriia</taxon>
        <taxon>Sphingobacteriales</taxon>
        <taxon>Sphingobacteriaceae</taxon>
        <taxon>Sphingobacterium</taxon>
    </lineage>
</organism>
<dbReference type="SUPFAM" id="SSF51445">
    <property type="entry name" value="(Trans)glycosidases"/>
    <property type="match status" value="1"/>
</dbReference>
<evidence type="ECO:0000259" key="3">
    <source>
        <dbReference type="Pfam" id="PF02638"/>
    </source>
</evidence>
<accession>A0ABP7YD03</accession>
<gene>
    <name evidence="4" type="ORF">GCM10022216_07290</name>
</gene>
<dbReference type="Proteomes" id="UP001500101">
    <property type="component" value="Unassembled WGS sequence"/>
</dbReference>
<evidence type="ECO:0000256" key="2">
    <source>
        <dbReference type="SAM" id="SignalP"/>
    </source>
</evidence>
<dbReference type="PROSITE" id="PS51257">
    <property type="entry name" value="PROKAR_LIPOPROTEIN"/>
    <property type="match status" value="1"/>
</dbReference>
<dbReference type="Pfam" id="PF02638">
    <property type="entry name" value="GHL10"/>
    <property type="match status" value="1"/>
</dbReference>
<proteinExistence type="predicted"/>
<dbReference type="InterPro" id="IPR017853">
    <property type="entry name" value="GH"/>
</dbReference>
<dbReference type="RefSeq" id="WP_344673323.1">
    <property type="nucleotide sequence ID" value="NZ_BAAAZI010000004.1"/>
</dbReference>
<evidence type="ECO:0000256" key="1">
    <source>
        <dbReference type="ARBA" id="ARBA00022729"/>
    </source>
</evidence>
<protein>
    <recommendedName>
        <fullName evidence="3">Glycosyl hydrolase-like 10 domain-containing protein</fullName>
    </recommendedName>
</protein>
<dbReference type="PANTHER" id="PTHR43405:SF1">
    <property type="entry name" value="GLYCOSYL HYDROLASE DIGH"/>
    <property type="match status" value="1"/>
</dbReference>
<keyword evidence="5" id="KW-1185">Reference proteome</keyword>
<evidence type="ECO:0000313" key="4">
    <source>
        <dbReference type="EMBL" id="GAA4134367.1"/>
    </source>
</evidence>
<name>A0ABP7YD03_9SPHI</name>
<evidence type="ECO:0000313" key="5">
    <source>
        <dbReference type="Proteomes" id="UP001500101"/>
    </source>
</evidence>
<dbReference type="CDD" id="cd00551">
    <property type="entry name" value="AmyAc_family"/>
    <property type="match status" value="1"/>
</dbReference>
<dbReference type="InterPro" id="IPR003790">
    <property type="entry name" value="GHL10"/>
</dbReference>
<feature type="chain" id="PRO_5046415634" description="Glycosyl hydrolase-like 10 domain-containing protein" evidence="2">
    <location>
        <begin position="27"/>
        <end position="482"/>
    </location>
</feature>